<feature type="domain" description="BLUF" evidence="1">
    <location>
        <begin position="4"/>
        <end position="99"/>
    </location>
</feature>
<dbReference type="GO" id="GO:0009882">
    <property type="term" value="F:blue light photoreceptor activity"/>
    <property type="evidence" value="ECO:0007669"/>
    <property type="project" value="InterPro"/>
</dbReference>
<organism evidence="2 3">
    <name type="scientific">Aurantimonas aggregata</name>
    <dbReference type="NCBI Taxonomy" id="2047720"/>
    <lineage>
        <taxon>Bacteria</taxon>
        <taxon>Pseudomonadati</taxon>
        <taxon>Pseudomonadota</taxon>
        <taxon>Alphaproteobacteria</taxon>
        <taxon>Hyphomicrobiales</taxon>
        <taxon>Aurantimonadaceae</taxon>
        <taxon>Aurantimonas</taxon>
    </lineage>
</organism>
<comment type="caution">
    <text evidence="2">The sequence shown here is derived from an EMBL/GenBank/DDBJ whole genome shotgun (WGS) entry which is preliminary data.</text>
</comment>
<name>A0A6L9MIK3_9HYPH</name>
<evidence type="ECO:0000313" key="3">
    <source>
        <dbReference type="Proteomes" id="UP000476332"/>
    </source>
</evidence>
<dbReference type="AlphaFoldDB" id="A0A6L9MIK3"/>
<dbReference type="SMART" id="SM01034">
    <property type="entry name" value="BLUF"/>
    <property type="match status" value="1"/>
</dbReference>
<gene>
    <name evidence="2" type="ORF">GTW51_13490</name>
</gene>
<dbReference type="Proteomes" id="UP000476332">
    <property type="component" value="Unassembled WGS sequence"/>
</dbReference>
<evidence type="ECO:0000259" key="1">
    <source>
        <dbReference type="PROSITE" id="PS50925"/>
    </source>
</evidence>
<dbReference type="EMBL" id="JAAAMJ010000010">
    <property type="protein sequence ID" value="NDV87714.1"/>
    <property type="molecule type" value="Genomic_DNA"/>
</dbReference>
<dbReference type="RefSeq" id="WP_163044467.1">
    <property type="nucleotide sequence ID" value="NZ_JAAAMJ010000010.1"/>
</dbReference>
<dbReference type="InterPro" id="IPR007024">
    <property type="entry name" value="BLUF_domain"/>
</dbReference>
<protein>
    <submittedName>
        <fullName evidence="2">Blue light sensor protein</fullName>
    </submittedName>
</protein>
<reference evidence="2 3" key="1">
    <citation type="submission" date="2020-01" db="EMBL/GenBank/DDBJ databases">
        <title>Genomes of bacteria type strains.</title>
        <authorList>
            <person name="Chen J."/>
            <person name="Zhu S."/>
            <person name="Chen J."/>
        </authorList>
    </citation>
    <scope>NUCLEOTIDE SEQUENCE [LARGE SCALE GENOMIC DNA]</scope>
    <source>
        <strain evidence="2 3">KCTC 52919</strain>
    </source>
</reference>
<evidence type="ECO:0000313" key="2">
    <source>
        <dbReference type="EMBL" id="NDV87714.1"/>
    </source>
</evidence>
<dbReference type="Gene3D" id="3.30.70.100">
    <property type="match status" value="1"/>
</dbReference>
<dbReference type="SUPFAM" id="SSF54975">
    <property type="entry name" value="Acylphosphatase/BLUF domain-like"/>
    <property type="match status" value="1"/>
</dbReference>
<dbReference type="PROSITE" id="PS50925">
    <property type="entry name" value="BLUF"/>
    <property type="match status" value="1"/>
</dbReference>
<keyword evidence="3" id="KW-1185">Reference proteome</keyword>
<dbReference type="InterPro" id="IPR036046">
    <property type="entry name" value="Acylphosphatase-like_dom_sf"/>
</dbReference>
<dbReference type="GO" id="GO:0071949">
    <property type="term" value="F:FAD binding"/>
    <property type="evidence" value="ECO:0007669"/>
    <property type="project" value="InterPro"/>
</dbReference>
<dbReference type="Pfam" id="PF04940">
    <property type="entry name" value="BLUF"/>
    <property type="match status" value="1"/>
</dbReference>
<accession>A0A6L9MIK3</accession>
<sequence length="151" mass="16269">MNTLHRLLYRSEASIAGSRQTVDAVVDGIVAAAREANAAAGITGSLVFSSGIFVQALEGPLAPLEAIFERICHDLRHRQMQLLAMHTASERAFPDWSMARSFAPMDLTGLGTESDVRLHRASAAEAIRAMRGAILTGTVQDLYPPARPEGR</sequence>
<proteinExistence type="predicted"/>